<reference evidence="1" key="1">
    <citation type="submission" date="2013-12" db="EMBL/GenBank/DDBJ databases">
        <authorList>
            <person name="Omoto C.K."/>
            <person name="Sibley D."/>
            <person name="Venepally P."/>
            <person name="Hadjithomas M."/>
            <person name="Karamycheva S."/>
            <person name="Brunk B."/>
            <person name="Roos D."/>
            <person name="Caler E."/>
            <person name="Lorenzi H."/>
        </authorList>
    </citation>
    <scope>NUCLEOTIDE SEQUENCE</scope>
</reference>
<organism evidence="1 2">
    <name type="scientific">Gregarina niphandrodes</name>
    <name type="common">Septate eugregarine</name>
    <dbReference type="NCBI Taxonomy" id="110365"/>
    <lineage>
        <taxon>Eukaryota</taxon>
        <taxon>Sar</taxon>
        <taxon>Alveolata</taxon>
        <taxon>Apicomplexa</taxon>
        <taxon>Conoidasida</taxon>
        <taxon>Gregarinasina</taxon>
        <taxon>Eugregarinorida</taxon>
        <taxon>Gregarinidae</taxon>
        <taxon>Gregarina</taxon>
    </lineage>
</organism>
<dbReference type="EMBL" id="AFNH02000764">
    <property type="protein sequence ID" value="EZG56680.1"/>
    <property type="molecule type" value="Genomic_DNA"/>
</dbReference>
<evidence type="ECO:0000313" key="2">
    <source>
        <dbReference type="Proteomes" id="UP000019763"/>
    </source>
</evidence>
<dbReference type="RefSeq" id="XP_011131210.1">
    <property type="nucleotide sequence ID" value="XM_011132908.1"/>
</dbReference>
<dbReference type="GO" id="GO:0005829">
    <property type="term" value="C:cytosol"/>
    <property type="evidence" value="ECO:0007669"/>
    <property type="project" value="GOC"/>
</dbReference>
<dbReference type="AlphaFoldDB" id="A0A023B4Q0"/>
<protein>
    <submittedName>
        <fullName evidence="1">Vps52/Sac2 family protein</fullName>
    </submittedName>
</protein>
<gene>
    <name evidence="1" type="ORF">GNI_102200</name>
</gene>
<dbReference type="GO" id="GO:0000938">
    <property type="term" value="C:GARP complex"/>
    <property type="evidence" value="ECO:0007669"/>
    <property type="project" value="TreeGrafter"/>
</dbReference>
<proteinExistence type="predicted"/>
<dbReference type="GO" id="GO:0019905">
    <property type="term" value="F:syntaxin binding"/>
    <property type="evidence" value="ECO:0007669"/>
    <property type="project" value="TreeGrafter"/>
</dbReference>
<accession>A0A023B4Q0</accession>
<keyword evidence="2" id="KW-1185">Reference proteome</keyword>
<dbReference type="GO" id="GO:0042147">
    <property type="term" value="P:retrograde transport, endosome to Golgi"/>
    <property type="evidence" value="ECO:0007669"/>
    <property type="project" value="TreeGrafter"/>
</dbReference>
<dbReference type="GO" id="GO:0006896">
    <property type="term" value="P:Golgi to vacuole transport"/>
    <property type="evidence" value="ECO:0007669"/>
    <property type="project" value="TreeGrafter"/>
</dbReference>
<comment type="caution">
    <text evidence="1">The sequence shown here is derived from an EMBL/GenBank/DDBJ whole genome shotgun (WGS) entry which is preliminary data.</text>
</comment>
<dbReference type="PANTHER" id="PTHR14190:SF7">
    <property type="entry name" value="VACUOLAR PROTEIN SORTING-ASSOCIATED PROTEIN 52 HOMOLOG"/>
    <property type="match status" value="1"/>
</dbReference>
<dbReference type="Proteomes" id="UP000019763">
    <property type="component" value="Unassembled WGS sequence"/>
</dbReference>
<dbReference type="PANTHER" id="PTHR14190">
    <property type="entry name" value="SUPPRESSOR OF ACTIN MUTATIONS 2/VACUOLAR PROTEIN SORTING 52"/>
    <property type="match status" value="1"/>
</dbReference>
<evidence type="ECO:0000313" key="1">
    <source>
        <dbReference type="EMBL" id="EZG56680.1"/>
    </source>
</evidence>
<dbReference type="InterPro" id="IPR007258">
    <property type="entry name" value="Vps52"/>
</dbReference>
<dbReference type="VEuPathDB" id="CryptoDB:GNI_102200"/>
<name>A0A023B4Q0_GRENI</name>
<dbReference type="GO" id="GO:0032456">
    <property type="term" value="P:endocytic recycling"/>
    <property type="evidence" value="ECO:0007669"/>
    <property type="project" value="TreeGrafter"/>
</dbReference>
<sequence>MEEILLQENRCLEWLLAHGDEILESNRMLDEAIERIDEMCMELTSFVDSISQYLISVSSINDSTTALLSEAEKNTMIAAKLREYLASIVISPEAECGIRSAPVYTGENTESSEFWDHVEELNTKLKTALSYNKADWKTLDDAQTQLMGLAEISVKRITRHIETSLKANFIPHAQIATSRRAFYETTKKAFDYLSINKSMQRPIIIKSYEHTLGALHMQQVQDYFQLIRDLIKRSAVVVDKYTLNQRFARLQLNVFDEALNGFGVADDSSVGLVRTLMDRVGLNRFNDLRIQDEGSTNPTSSTRVNESELCGPLEKILERSKILKEYDKPIPPLRTTFDTVWEMEDLYRMCIKALMDTGMAEMDFMHSYFMVSKEDVSQSEAVCESTAGAGLTSEASSSSLGFRLSWGSPLTSQFGRVFGKCLSKARIEIKNLLITGNWDLVSLTLMRRLSDIFLGLGDCTAAVKKSEAAFMESVLVTLSQCLNKQIALVTDSVLNTIRHNNKPTMVVTDSTDIFHRKGSSVLRNRLPHESTAPVLVQLLIILSISVPESDAVKQVKDVLQNSYENLDLNSPNERINLLFDMQYILTTLEESALEELRSTTSDSSRPLVLDDESDADVQGRLEWWEDMIDWAETKKNSLIDDLARTCISKIRPGLLETVHAAETQFENSGSITEPTRIKLARYTNVEFEKDLASIYQVLTPPSRQELTDRRTSYAEQKIQEWQLSLAKEIVTKYVVLHSRLVSVLGQAEINTGSLIQPSELLANIKKYFD</sequence>
<dbReference type="GeneID" id="22913629"/>